<feature type="signal peptide" evidence="2">
    <location>
        <begin position="1"/>
        <end position="22"/>
    </location>
</feature>
<gene>
    <name evidence="3" type="primary">AVEN_74540_1</name>
    <name evidence="3" type="ORF">CDAR_220531</name>
</gene>
<protein>
    <recommendedName>
        <fullName evidence="5">PAN-3 domain-containing protein</fullName>
    </recommendedName>
</protein>
<evidence type="ECO:0000313" key="4">
    <source>
        <dbReference type="Proteomes" id="UP001054837"/>
    </source>
</evidence>
<evidence type="ECO:0000313" key="3">
    <source>
        <dbReference type="EMBL" id="GIY56569.1"/>
    </source>
</evidence>
<sequence>MDSTFKLLQLGFFILLCSTSSSSDFNVTSTQFFFWFEDIIHDSWILESFDEYHMVTCLQKCRSDSNCTGLALGPVNNETDDYTRTCYTLWDINEFDCIAKDVCKHEGFHVYHMSQPITTTTEMESTTEMTSTSTTTDRATTSTTELPSTTKPPMTTTTEAMSSSTESATTTTEAKPDRYSENCKGTVTSIICSAGGPRSQQHVYGLTATVPLFTDATMKVKCANAFQQTVFKMDSEKSAYTPFSGQMGCKPDQTITGIDVCFEGELKYVAIECNTLVSGYSLEDSKDSAGNSKQDLNNAICADEKAMVTLKLNKNDNGEIFVKIGCAKIQK</sequence>
<reference evidence="3 4" key="1">
    <citation type="submission" date="2021-06" db="EMBL/GenBank/DDBJ databases">
        <title>Caerostris darwini draft genome.</title>
        <authorList>
            <person name="Kono N."/>
            <person name="Arakawa K."/>
        </authorList>
    </citation>
    <scope>NUCLEOTIDE SEQUENCE [LARGE SCALE GENOMIC DNA]</scope>
</reference>
<evidence type="ECO:0000256" key="1">
    <source>
        <dbReference type="SAM" id="MobiDB-lite"/>
    </source>
</evidence>
<proteinExistence type="predicted"/>
<feature type="chain" id="PRO_5043988610" description="PAN-3 domain-containing protein" evidence="2">
    <location>
        <begin position="23"/>
        <end position="331"/>
    </location>
</feature>
<dbReference type="AlphaFoldDB" id="A0AAV4UG19"/>
<dbReference type="Proteomes" id="UP001054837">
    <property type="component" value="Unassembled WGS sequence"/>
</dbReference>
<accession>A0AAV4UG19</accession>
<keyword evidence="4" id="KW-1185">Reference proteome</keyword>
<feature type="region of interest" description="Disordered" evidence="1">
    <location>
        <begin position="120"/>
        <end position="179"/>
    </location>
</feature>
<dbReference type="EMBL" id="BPLQ01011204">
    <property type="protein sequence ID" value="GIY56569.1"/>
    <property type="molecule type" value="Genomic_DNA"/>
</dbReference>
<evidence type="ECO:0000256" key="2">
    <source>
        <dbReference type="SAM" id="SignalP"/>
    </source>
</evidence>
<comment type="caution">
    <text evidence="3">The sequence shown here is derived from an EMBL/GenBank/DDBJ whole genome shotgun (WGS) entry which is preliminary data.</text>
</comment>
<organism evidence="3 4">
    <name type="scientific">Caerostris darwini</name>
    <dbReference type="NCBI Taxonomy" id="1538125"/>
    <lineage>
        <taxon>Eukaryota</taxon>
        <taxon>Metazoa</taxon>
        <taxon>Ecdysozoa</taxon>
        <taxon>Arthropoda</taxon>
        <taxon>Chelicerata</taxon>
        <taxon>Arachnida</taxon>
        <taxon>Araneae</taxon>
        <taxon>Araneomorphae</taxon>
        <taxon>Entelegynae</taxon>
        <taxon>Araneoidea</taxon>
        <taxon>Araneidae</taxon>
        <taxon>Caerostris</taxon>
    </lineage>
</organism>
<keyword evidence="2" id="KW-0732">Signal</keyword>
<feature type="compositionally biased region" description="Low complexity" evidence="1">
    <location>
        <begin position="120"/>
        <end position="173"/>
    </location>
</feature>
<name>A0AAV4UG19_9ARAC</name>
<evidence type="ECO:0008006" key="5">
    <source>
        <dbReference type="Google" id="ProtNLM"/>
    </source>
</evidence>